<evidence type="ECO:0000313" key="1">
    <source>
        <dbReference type="EMBL" id="MTD01153.1"/>
    </source>
</evidence>
<dbReference type="GO" id="GO:0005886">
    <property type="term" value="C:plasma membrane"/>
    <property type="evidence" value="ECO:0007669"/>
    <property type="project" value="UniProtKB-SubCell"/>
</dbReference>
<dbReference type="OMA" id="CANILQM"/>
<dbReference type="EMBL" id="WLXI01000021">
    <property type="protein sequence ID" value="MTD01153.1"/>
    <property type="molecule type" value="Genomic_DNA"/>
</dbReference>
<proteinExistence type="predicted"/>
<dbReference type="RefSeq" id="WP_012658658.1">
    <property type="nucleotide sequence ID" value="NZ_BAABQA010000003.1"/>
</dbReference>
<accession>A0A6L6G6X7</accession>
<sequence>MKLLKYELKKLLQFKVTMGILAVFTIILFGLFSTSFFSGQISGYSSNPIHGKEAAMINKEIAESHSGYLTDDLIRDIFDDYARRQPELKKKGVYNVFEHMTIYQFVKKPTDMLEKINSSSKVLHFKNIKLLPHKALGSTLPLNQLKHGNFAPWNQLYSVLDTVYMVIILTTLFICAPIFSGDYENKMNSILLNTKLGRNKLTLTKFITCFLSASCIFVLSNSIVLVVFGQYFTWSGWDTSVQLNLYWINHIFNMLSFPIHLNLRDVLLLLLLYQYIGLLFISGIGILVSSLTRKPLVSYAISVLLYFAPEFLLKVFQDGIVNKLLTCLSINTSELDGLLLKYSNMTSSGFFFENFWVNGIITLLIKIIILILALRLTYLNQLRRES</sequence>
<dbReference type="GO" id="GO:0140359">
    <property type="term" value="F:ABC-type transporter activity"/>
    <property type="evidence" value="ECO:0007669"/>
    <property type="project" value="InterPro"/>
</dbReference>
<organism evidence="1 2">
    <name type="scientific">Streptococcus uberis</name>
    <dbReference type="NCBI Taxonomy" id="1349"/>
    <lineage>
        <taxon>Bacteria</taxon>
        <taxon>Bacillati</taxon>
        <taxon>Bacillota</taxon>
        <taxon>Bacilli</taxon>
        <taxon>Lactobacillales</taxon>
        <taxon>Streptococcaceae</taxon>
        <taxon>Streptococcus</taxon>
    </lineage>
</organism>
<dbReference type="Proteomes" id="UP000483839">
    <property type="component" value="Unassembled WGS sequence"/>
</dbReference>
<dbReference type="PANTHER" id="PTHR37305">
    <property type="entry name" value="INTEGRAL MEMBRANE PROTEIN-RELATED"/>
    <property type="match status" value="1"/>
</dbReference>
<dbReference type="AlphaFoldDB" id="A0A6L6G6X7"/>
<dbReference type="Pfam" id="PF12679">
    <property type="entry name" value="ABC2_membrane_2"/>
    <property type="match status" value="1"/>
</dbReference>
<evidence type="ECO:0000313" key="2">
    <source>
        <dbReference type="Proteomes" id="UP000483839"/>
    </source>
</evidence>
<name>A0A6L6G6X7_STRUB</name>
<gene>
    <name evidence="1" type="ORF">GKS16_02495</name>
</gene>
<dbReference type="PANTHER" id="PTHR37305:SF1">
    <property type="entry name" value="MEMBRANE PROTEIN"/>
    <property type="match status" value="1"/>
</dbReference>
<reference evidence="1 2" key="1">
    <citation type="submission" date="2019-11" db="EMBL/GenBank/DDBJ databases">
        <title>Streptococcus uberis isolated from clinical mastitis cases on a southeastern Queensland dairy.</title>
        <authorList>
            <person name="Workentine M.L."/>
            <person name="Price R."/>
            <person name="Olchowy T."/>
        </authorList>
    </citation>
    <scope>NUCLEOTIDE SEQUENCE [LARGE SCALE GENOMIC DNA]</scope>
    <source>
        <strain evidence="1 2">OLC4459-A17</strain>
    </source>
</reference>
<protein>
    <submittedName>
        <fullName evidence="1">ABC transporter permease subunit</fullName>
    </submittedName>
</protein>
<comment type="caution">
    <text evidence="1">The sequence shown here is derived from an EMBL/GenBank/DDBJ whole genome shotgun (WGS) entry which is preliminary data.</text>
</comment>